<name>J3KW14_ORYBR</name>
<keyword evidence="4" id="KW-1015">Disulfide bond</keyword>
<dbReference type="InterPro" id="IPR000877">
    <property type="entry name" value="Prot_inh_BBI"/>
</dbReference>
<reference evidence="6" key="2">
    <citation type="submission" date="2013-04" db="UniProtKB">
        <authorList>
            <consortium name="EnsemblPlants"/>
        </authorList>
    </citation>
    <scope>IDENTIFICATION</scope>
</reference>
<dbReference type="PANTHER" id="PTHR33479">
    <property type="entry name" value="BOWMAN-BIRK TYPE BRAN TRYPSIN INHIBITOR"/>
    <property type="match status" value="1"/>
</dbReference>
<evidence type="ECO:0000256" key="4">
    <source>
        <dbReference type="ARBA" id="ARBA00023157"/>
    </source>
</evidence>
<keyword evidence="3" id="KW-0722">Serine protease inhibitor</keyword>
<dbReference type="HOGENOM" id="CLU_1909875_0_0_1"/>
<dbReference type="SUPFAM" id="SSF57247">
    <property type="entry name" value="Bowman-Birk inhibitor, BBI"/>
    <property type="match status" value="1"/>
</dbReference>
<reference evidence="6" key="1">
    <citation type="journal article" date="2013" name="Nat. Commun.">
        <title>Whole-genome sequencing of Oryza brachyantha reveals mechanisms underlying Oryza genome evolution.</title>
        <authorList>
            <person name="Chen J."/>
            <person name="Huang Q."/>
            <person name="Gao D."/>
            <person name="Wang J."/>
            <person name="Lang Y."/>
            <person name="Liu T."/>
            <person name="Li B."/>
            <person name="Bai Z."/>
            <person name="Luis Goicoechea J."/>
            <person name="Liang C."/>
            <person name="Chen C."/>
            <person name="Zhang W."/>
            <person name="Sun S."/>
            <person name="Liao Y."/>
            <person name="Zhang X."/>
            <person name="Yang L."/>
            <person name="Song C."/>
            <person name="Wang M."/>
            <person name="Shi J."/>
            <person name="Liu G."/>
            <person name="Liu J."/>
            <person name="Zhou H."/>
            <person name="Zhou W."/>
            <person name="Yu Q."/>
            <person name="An N."/>
            <person name="Chen Y."/>
            <person name="Cai Q."/>
            <person name="Wang B."/>
            <person name="Liu B."/>
            <person name="Min J."/>
            <person name="Huang Y."/>
            <person name="Wu H."/>
            <person name="Li Z."/>
            <person name="Zhang Y."/>
            <person name="Yin Y."/>
            <person name="Song W."/>
            <person name="Jiang J."/>
            <person name="Jackson S.A."/>
            <person name="Wing R.A."/>
            <person name="Wang J."/>
            <person name="Chen M."/>
        </authorList>
    </citation>
    <scope>NUCLEOTIDE SEQUENCE [LARGE SCALE GENOMIC DNA]</scope>
    <source>
        <strain evidence="6">cv. IRGC 101232</strain>
    </source>
</reference>
<feature type="domain" description="Bowman-Birk serine protease inhibitors family" evidence="5">
    <location>
        <begin position="76"/>
        <end position="99"/>
    </location>
</feature>
<dbReference type="Proteomes" id="UP000006038">
    <property type="component" value="Chromosome 1"/>
</dbReference>
<evidence type="ECO:0000259" key="5">
    <source>
        <dbReference type="Pfam" id="PF00228"/>
    </source>
</evidence>
<accession>J3KW14</accession>
<dbReference type="AlphaFoldDB" id="J3KW14"/>
<dbReference type="Pfam" id="PF00228">
    <property type="entry name" value="Bowman-Birk_leg"/>
    <property type="match status" value="1"/>
</dbReference>
<evidence type="ECO:0000256" key="3">
    <source>
        <dbReference type="ARBA" id="ARBA00022900"/>
    </source>
</evidence>
<sequence length="133" mass="14633">MAGSTVGVLRQPRAVAAQDLAAQVQVPGRGRPLRRRLQGLRDGGGGYVCRDWCASPGPKCTDDVETEKMRSRRWNCCDEARCTRSWPPTCSCLDKVEACVLRRVRRVRAGGVEPRALPLPRPLLRLPGAQVSL</sequence>
<dbReference type="EnsemblPlants" id="OB01G11700.1">
    <property type="protein sequence ID" value="OB01G11700.1"/>
    <property type="gene ID" value="OB01G11700"/>
</dbReference>
<dbReference type="PANTHER" id="PTHR33479:SF22">
    <property type="entry name" value="BOWMAN-BIRK TYPE BRAN TRYPSIN INHIBITOR"/>
    <property type="match status" value="1"/>
</dbReference>
<dbReference type="GO" id="GO:0005576">
    <property type="term" value="C:extracellular region"/>
    <property type="evidence" value="ECO:0007669"/>
    <property type="project" value="InterPro"/>
</dbReference>
<protein>
    <recommendedName>
        <fullName evidence="5">Bowman-Birk serine protease inhibitors family domain-containing protein</fullName>
    </recommendedName>
</protein>
<evidence type="ECO:0000256" key="1">
    <source>
        <dbReference type="ARBA" id="ARBA00008506"/>
    </source>
</evidence>
<organism evidence="6">
    <name type="scientific">Oryza brachyantha</name>
    <name type="common">malo sina</name>
    <dbReference type="NCBI Taxonomy" id="4533"/>
    <lineage>
        <taxon>Eukaryota</taxon>
        <taxon>Viridiplantae</taxon>
        <taxon>Streptophyta</taxon>
        <taxon>Embryophyta</taxon>
        <taxon>Tracheophyta</taxon>
        <taxon>Spermatophyta</taxon>
        <taxon>Magnoliopsida</taxon>
        <taxon>Liliopsida</taxon>
        <taxon>Poales</taxon>
        <taxon>Poaceae</taxon>
        <taxon>BOP clade</taxon>
        <taxon>Oryzoideae</taxon>
        <taxon>Oryzeae</taxon>
        <taxon>Oryzinae</taxon>
        <taxon>Oryza</taxon>
    </lineage>
</organism>
<dbReference type="Gramene" id="OB01G11700.1">
    <property type="protein sequence ID" value="OB01G11700.1"/>
    <property type="gene ID" value="OB01G11700"/>
</dbReference>
<evidence type="ECO:0000313" key="6">
    <source>
        <dbReference type="EnsemblPlants" id="OB01G11700.1"/>
    </source>
</evidence>
<comment type="similarity">
    <text evidence="1">Belongs to the Bowman-Birk serine protease inhibitor family.</text>
</comment>
<evidence type="ECO:0000313" key="7">
    <source>
        <dbReference type="Proteomes" id="UP000006038"/>
    </source>
</evidence>
<dbReference type="InterPro" id="IPR035995">
    <property type="entry name" value="Bowman-Birk_prot_inh"/>
</dbReference>
<dbReference type="Gene3D" id="2.10.69.10">
    <property type="entry name" value="Cysteine Protease (Bromelain) Inhibitor, subunit H"/>
    <property type="match status" value="1"/>
</dbReference>
<proteinExistence type="inferred from homology"/>
<keyword evidence="7" id="KW-1185">Reference proteome</keyword>
<keyword evidence="2" id="KW-0646">Protease inhibitor</keyword>
<evidence type="ECO:0000256" key="2">
    <source>
        <dbReference type="ARBA" id="ARBA00022690"/>
    </source>
</evidence>
<dbReference type="GO" id="GO:0004867">
    <property type="term" value="F:serine-type endopeptidase inhibitor activity"/>
    <property type="evidence" value="ECO:0007669"/>
    <property type="project" value="UniProtKB-KW"/>
</dbReference>